<dbReference type="EMBL" id="AGBW02015004">
    <property type="protein sequence ID" value="OWR40722.1"/>
    <property type="molecule type" value="Genomic_DNA"/>
</dbReference>
<sequence length="183" mass="19924">MLQTILHCLAQQLKVLGKNVELRGSVAMLPVGRENVHTISISEYTVEADDKVPKEKKTELTVTQTSRSPTRGPSPPLPAAMPQDLAAEKLSLVTTSKFNILENTVNDLKDRVYGSMPKNEEILEEVRSQTNLKAITDMWTSLNVSSRLEAAEAGLAKLSSLVQDIISENAGLQERIDASPSAA</sequence>
<evidence type="ECO:0000313" key="2">
    <source>
        <dbReference type="EMBL" id="OWR40722.1"/>
    </source>
</evidence>
<name>A0A212EGX5_DANPL</name>
<dbReference type="KEGG" id="dpl:KGM_204261"/>
<feature type="region of interest" description="Disordered" evidence="1">
    <location>
        <begin position="50"/>
        <end position="80"/>
    </location>
</feature>
<dbReference type="Proteomes" id="UP000007151">
    <property type="component" value="Unassembled WGS sequence"/>
</dbReference>
<dbReference type="AlphaFoldDB" id="A0A212EGX5"/>
<feature type="compositionally biased region" description="Basic and acidic residues" evidence="1">
    <location>
        <begin position="50"/>
        <end position="59"/>
    </location>
</feature>
<protein>
    <submittedName>
        <fullName evidence="2">Glutamine rich 2 like protein</fullName>
    </submittedName>
</protein>
<dbReference type="STRING" id="278856.A0A212EGX5"/>
<keyword evidence="3" id="KW-1185">Reference proteome</keyword>
<evidence type="ECO:0000313" key="3">
    <source>
        <dbReference type="Proteomes" id="UP000007151"/>
    </source>
</evidence>
<evidence type="ECO:0000256" key="1">
    <source>
        <dbReference type="SAM" id="MobiDB-lite"/>
    </source>
</evidence>
<comment type="caution">
    <text evidence="2">The sequence shown here is derived from an EMBL/GenBank/DDBJ whole genome shotgun (WGS) entry which is preliminary data.</text>
</comment>
<gene>
    <name evidence="2" type="ORF">KGM_204261</name>
</gene>
<proteinExistence type="predicted"/>
<reference evidence="2 3" key="1">
    <citation type="journal article" date="2011" name="Cell">
        <title>The monarch butterfly genome yields insights into long-distance migration.</title>
        <authorList>
            <person name="Zhan S."/>
            <person name="Merlin C."/>
            <person name="Boore J.L."/>
            <person name="Reppert S.M."/>
        </authorList>
    </citation>
    <scope>NUCLEOTIDE SEQUENCE [LARGE SCALE GENOMIC DNA]</scope>
    <source>
        <strain evidence="2">F-2</strain>
    </source>
</reference>
<accession>A0A212EGX5</accession>
<organism evidence="2 3">
    <name type="scientific">Danaus plexippus plexippus</name>
    <dbReference type="NCBI Taxonomy" id="278856"/>
    <lineage>
        <taxon>Eukaryota</taxon>
        <taxon>Metazoa</taxon>
        <taxon>Ecdysozoa</taxon>
        <taxon>Arthropoda</taxon>
        <taxon>Hexapoda</taxon>
        <taxon>Insecta</taxon>
        <taxon>Pterygota</taxon>
        <taxon>Neoptera</taxon>
        <taxon>Endopterygota</taxon>
        <taxon>Lepidoptera</taxon>
        <taxon>Glossata</taxon>
        <taxon>Ditrysia</taxon>
        <taxon>Papilionoidea</taxon>
        <taxon>Nymphalidae</taxon>
        <taxon>Danainae</taxon>
        <taxon>Danaini</taxon>
        <taxon>Danaina</taxon>
        <taxon>Danaus</taxon>
        <taxon>Danaus</taxon>
    </lineage>
</organism>
<dbReference type="InParanoid" id="A0A212EGX5"/>